<evidence type="ECO:0000256" key="1">
    <source>
        <dbReference type="ARBA" id="ARBA00023172"/>
    </source>
</evidence>
<evidence type="ECO:0000313" key="4">
    <source>
        <dbReference type="Proteomes" id="UP000682111"/>
    </source>
</evidence>
<organism evidence="3 4">
    <name type="scientific">Robertmurraya siralis</name>
    <dbReference type="NCBI Taxonomy" id="77777"/>
    <lineage>
        <taxon>Bacteria</taxon>
        <taxon>Bacillati</taxon>
        <taxon>Bacillota</taxon>
        <taxon>Bacilli</taxon>
        <taxon>Bacillales</taxon>
        <taxon>Bacillaceae</taxon>
        <taxon>Robertmurraya</taxon>
    </lineage>
</organism>
<dbReference type="GO" id="GO:0015074">
    <property type="term" value="P:DNA integration"/>
    <property type="evidence" value="ECO:0007669"/>
    <property type="project" value="InterPro"/>
</dbReference>
<comment type="caution">
    <text evidence="3">The sequence shown here is derived from an EMBL/GenBank/DDBJ whole genome shotgun (WGS) entry which is preliminary data.</text>
</comment>
<keyword evidence="1" id="KW-0233">DNA recombination</keyword>
<dbReference type="EMBL" id="BORC01000002">
    <property type="protein sequence ID" value="GIN61645.1"/>
    <property type="molecule type" value="Genomic_DNA"/>
</dbReference>
<dbReference type="InterPro" id="IPR013762">
    <property type="entry name" value="Integrase-like_cat_sf"/>
</dbReference>
<keyword evidence="4" id="KW-1185">Reference proteome</keyword>
<dbReference type="SUPFAM" id="SSF56349">
    <property type="entry name" value="DNA breaking-rejoining enzymes"/>
    <property type="match status" value="1"/>
</dbReference>
<dbReference type="AlphaFoldDB" id="A0A919WGS9"/>
<protein>
    <recommendedName>
        <fullName evidence="2">Tyr recombinase domain-containing protein</fullName>
    </recommendedName>
</protein>
<dbReference type="Gene3D" id="1.10.443.10">
    <property type="entry name" value="Intergrase catalytic core"/>
    <property type="match status" value="1"/>
</dbReference>
<dbReference type="PANTHER" id="PTHR30349">
    <property type="entry name" value="PHAGE INTEGRASE-RELATED"/>
    <property type="match status" value="1"/>
</dbReference>
<dbReference type="Proteomes" id="UP000682111">
    <property type="component" value="Unassembled WGS sequence"/>
</dbReference>
<accession>A0A919WGS9</accession>
<gene>
    <name evidence="3" type="ORF">J27TS8_16380</name>
</gene>
<proteinExistence type="predicted"/>
<dbReference type="InterPro" id="IPR002104">
    <property type="entry name" value="Integrase_catalytic"/>
</dbReference>
<sequence length="181" mass="20819">MRKGEAAALQWTDIDLKEKTISINKSLDFAEASKGNKDNMFGDTKTYNSKRIITISQSLANDLHFHKKFQNQNKTALNEHYHFDLNLVLCRNDGNFMPKSSLFNSFSRILKKADLPSLPIHSLRHTHAVLQLEAGTDMKYVQERLGHGSIQITADVYSHISKKIEQDRMSKFEEHMKNVLE</sequence>
<reference evidence="3" key="1">
    <citation type="submission" date="2021-03" db="EMBL/GenBank/DDBJ databases">
        <title>Antimicrobial resistance genes in bacteria isolated from Japanese honey, and their potential for conferring macrolide and lincosamide resistance in the American foulbrood pathogen Paenibacillus larvae.</title>
        <authorList>
            <person name="Okamoto M."/>
            <person name="Kumagai M."/>
            <person name="Kanamori H."/>
            <person name="Takamatsu D."/>
        </authorList>
    </citation>
    <scope>NUCLEOTIDE SEQUENCE</scope>
    <source>
        <strain evidence="3">J27TS8</strain>
    </source>
</reference>
<evidence type="ECO:0000259" key="2">
    <source>
        <dbReference type="PROSITE" id="PS51898"/>
    </source>
</evidence>
<dbReference type="CDD" id="cd01189">
    <property type="entry name" value="INT_ICEBs1_C_like"/>
    <property type="match status" value="1"/>
</dbReference>
<feature type="domain" description="Tyr recombinase" evidence="2">
    <location>
        <begin position="1"/>
        <end position="170"/>
    </location>
</feature>
<dbReference type="PROSITE" id="PS51898">
    <property type="entry name" value="TYR_RECOMBINASE"/>
    <property type="match status" value="1"/>
</dbReference>
<name>A0A919WGS9_9BACI</name>
<dbReference type="InterPro" id="IPR050090">
    <property type="entry name" value="Tyrosine_recombinase_XerCD"/>
</dbReference>
<dbReference type="GO" id="GO:0006310">
    <property type="term" value="P:DNA recombination"/>
    <property type="evidence" value="ECO:0007669"/>
    <property type="project" value="UniProtKB-KW"/>
</dbReference>
<dbReference type="PANTHER" id="PTHR30349:SF64">
    <property type="entry name" value="PROPHAGE INTEGRASE INTD-RELATED"/>
    <property type="match status" value="1"/>
</dbReference>
<dbReference type="InterPro" id="IPR011010">
    <property type="entry name" value="DNA_brk_join_enz"/>
</dbReference>
<evidence type="ECO:0000313" key="3">
    <source>
        <dbReference type="EMBL" id="GIN61645.1"/>
    </source>
</evidence>
<dbReference type="Pfam" id="PF00589">
    <property type="entry name" value="Phage_integrase"/>
    <property type="match status" value="1"/>
</dbReference>
<dbReference type="GO" id="GO:0003677">
    <property type="term" value="F:DNA binding"/>
    <property type="evidence" value="ECO:0007669"/>
    <property type="project" value="InterPro"/>
</dbReference>